<reference evidence="2 3" key="1">
    <citation type="submission" date="2020-06" db="EMBL/GenBank/DDBJ databases">
        <title>The yeast mating-type switching endonuclease HO is a domesticated member of an unorthodox homing genetic element family.</title>
        <authorList>
            <person name="Coughlan A.Y."/>
            <person name="Lombardi L."/>
            <person name="Braun-Galleani S."/>
            <person name="Martos A.R."/>
            <person name="Galeote V."/>
            <person name="Bigey F."/>
            <person name="Dequin S."/>
            <person name="Byrne K.P."/>
            <person name="Wolfe K.H."/>
        </authorList>
    </citation>
    <scope>NUCLEOTIDE SEQUENCE [LARGE SCALE GENOMIC DNA]</scope>
    <source>
        <strain evidence="2 3">CBS2947</strain>
    </source>
</reference>
<keyword evidence="3" id="KW-1185">Reference proteome</keyword>
<proteinExistence type="predicted"/>
<protein>
    <submittedName>
        <fullName evidence="2">Uncharacterized protein</fullName>
    </submittedName>
</protein>
<evidence type="ECO:0000313" key="3">
    <source>
        <dbReference type="Proteomes" id="UP000510647"/>
    </source>
</evidence>
<gene>
    <name evidence="2" type="ORF">HG537_0A01900</name>
</gene>
<evidence type="ECO:0000256" key="1">
    <source>
        <dbReference type="SAM" id="MobiDB-lite"/>
    </source>
</evidence>
<dbReference type="Proteomes" id="UP000510647">
    <property type="component" value="Chromosome 1"/>
</dbReference>
<feature type="region of interest" description="Disordered" evidence="1">
    <location>
        <begin position="361"/>
        <end position="419"/>
    </location>
</feature>
<organism evidence="2 3">
    <name type="scientific">Torulaspora globosa</name>
    <dbReference type="NCBI Taxonomy" id="48254"/>
    <lineage>
        <taxon>Eukaryota</taxon>
        <taxon>Fungi</taxon>
        <taxon>Dikarya</taxon>
        <taxon>Ascomycota</taxon>
        <taxon>Saccharomycotina</taxon>
        <taxon>Saccharomycetes</taxon>
        <taxon>Saccharomycetales</taxon>
        <taxon>Saccharomycetaceae</taxon>
        <taxon>Torulaspora</taxon>
    </lineage>
</organism>
<feature type="compositionally biased region" description="Basic and acidic residues" evidence="1">
    <location>
        <begin position="400"/>
        <end position="418"/>
    </location>
</feature>
<name>A0A7H9HKW5_9SACH</name>
<dbReference type="EMBL" id="CP059267">
    <property type="protein sequence ID" value="QLQ77943.1"/>
    <property type="molecule type" value="Genomic_DNA"/>
</dbReference>
<evidence type="ECO:0000313" key="2">
    <source>
        <dbReference type="EMBL" id="QLQ77943.1"/>
    </source>
</evidence>
<dbReference type="OrthoDB" id="4035999at2759"/>
<sequence length="844" mass="94740">MTVVEGHWLYGKEHIANLKRLNAFCLTFEPRPASALDPMSQLCNQTRKISKSVMSLIEYHCSNDHLAIKSSFMNSEILNLYNEILLGSIKLIFAIETSLFRLGPSLEFVICIEKLYSRLMNYQKLLGGKSTQLSSMLRCFEYQFKQGYITADNNVIRLDNIHDLSSHSYDLVAPPIINLDDVVKRDFFRLSMNKFSIQRQLVEIFQFKNGEIAIFKVISGEIPNVKNPPTQLLTRLSQGDYSLLNLGRALLFPFLREYDLDVIGESMSGIELRTVTGNNVHLKLQCVDALQWEGHWRFCMKKLFDRNNLMQLTPLNRSSASLAKSSHLYQNFKMKHDKLENLRPSKSTGLSLNLPNKAVHVEQSTEIDEPIRPPQSGLRRSRPLQGPLSILMSMDEEDEEKAKENNRNNQSDCKHPSFEDLDSLDCEKLMELDKGIQMEFSPVSLQSPSLQQYKSVSRHSSMDKIGPITENSIEVDDIESVISSASDETDCRDEPPAFNPSAEFYKPTLYRRKSSSLLSLFSSKNKKGLVIDAAGANTAASLKATSKESTPLSAKSNLPAYSAEKTDELLPSTIDLNNDLAIFESEKARTSLWDGQQWMRFGSESLSLAILRSINDETVLVAYESKVDRRCFFAARVSPRWKCSKAAAQDIQVIIPPSDFLCSILPPGKNTVNIRCSRSEGLLNALQHCIKGNLPAFIPSSQTANTLSSCPSSSASNGITRSSTGISDLTNFKNTTDAIASLLLLPSVKAKIHERIDEKGWQVQNIGYVDIFSQEYKGSAVAVKFDFFNVNETKESAKTLISRLSDIRRIGRTGLLIASGDDERLLEFVNKVIADQVYKLIRPL</sequence>
<dbReference type="AlphaFoldDB" id="A0A7H9HKW5"/>
<accession>A0A7H9HKW5</accession>